<dbReference type="OrthoDB" id="524459at2"/>
<dbReference type="PROSITE" id="PS00107">
    <property type="entry name" value="PROTEIN_KINASE_ATP"/>
    <property type="match status" value="1"/>
</dbReference>
<dbReference type="PROSITE" id="PS50011">
    <property type="entry name" value="PROTEIN_KINASE_DOM"/>
    <property type="match status" value="1"/>
</dbReference>
<dbReference type="EMBL" id="CP017675">
    <property type="protein sequence ID" value="APB35184.1"/>
    <property type="molecule type" value="Genomic_DNA"/>
</dbReference>
<feature type="modified residue" description="4-aspartylphosphate" evidence="3">
    <location>
        <position position="52"/>
    </location>
</feature>
<evidence type="ECO:0000256" key="1">
    <source>
        <dbReference type="ARBA" id="ARBA00022553"/>
    </source>
</evidence>
<keyword evidence="7" id="KW-0418">Kinase</keyword>
<evidence type="ECO:0000313" key="8">
    <source>
        <dbReference type="Proteomes" id="UP000180235"/>
    </source>
</evidence>
<keyword evidence="2" id="KW-0902">Two-component regulatory system</keyword>
<dbReference type="KEGG" id="glt:GlitD10_2840"/>
<evidence type="ECO:0000313" key="7">
    <source>
        <dbReference type="EMBL" id="APB35184.1"/>
    </source>
</evidence>
<sequence length="560" mass="62284">MHTLLIVEDNELNRDMLLRRLQRKGFQVVTATDGQMGVDMAQQHLPHLILMDLSLPGLDGWEATRILKDNATTRHIPVIALTAHAMGGDREKALAAGCDDYDTKPVELERLLGKIHALLGKEPLLPPESQPASPAPPKASLLIVDDNADNRDMLSRRLLRQGYGVEAVESGEAALERIAQAKFDLVLLDVMMPGMGGLATLERLRQTYSQAQLPVIMATARSQSEDMVEAFRLGANDYITKPIDFAVALARIEAQLATVAATQTPVEWSDPNLLAHRYRMVRLLGQGGFGMTYLAQDTHRPGEPLCVVKQLRPTPPHAEISATARRLFNTEAETLEKLGAHDQIPRLLAYFEQEEQFYLVQEYIEGESLSQELHPGQPLPEPQVLNLVISILKILEFVHANRVIHRDVKPDNIIRRTSDCKLVLIDFGIVKCLEASLTPEHITRNQTVSVGTMGYAPIEQCMGQPVFSSDIYAVGMIALQALTGQTLEQIELHPERGELDWRLLLTGGAVSVATANVLEKMVRQHCKERYACVADVLRDIAQVPIVRQWLEQRRTKGLPS</sequence>
<feature type="domain" description="Protein kinase" evidence="5">
    <location>
        <begin position="278"/>
        <end position="560"/>
    </location>
</feature>
<protein>
    <submittedName>
        <fullName evidence="7">Serine/threonine protein kinase</fullName>
        <ecNumber evidence="7">2.7.11.1</ecNumber>
    </submittedName>
</protein>
<evidence type="ECO:0000259" key="5">
    <source>
        <dbReference type="PROSITE" id="PS50011"/>
    </source>
</evidence>
<dbReference type="CDD" id="cd17574">
    <property type="entry name" value="REC_OmpR"/>
    <property type="match status" value="1"/>
</dbReference>
<evidence type="ECO:0000256" key="4">
    <source>
        <dbReference type="PROSITE-ProRule" id="PRU10141"/>
    </source>
</evidence>
<dbReference type="CDD" id="cd14014">
    <property type="entry name" value="STKc_PknB_like"/>
    <property type="match status" value="1"/>
</dbReference>
<evidence type="ECO:0000259" key="6">
    <source>
        <dbReference type="PROSITE" id="PS50110"/>
    </source>
</evidence>
<dbReference type="Pfam" id="PF00072">
    <property type="entry name" value="Response_reg"/>
    <property type="match status" value="2"/>
</dbReference>
<dbReference type="EC" id="2.7.11.1" evidence="7"/>
<evidence type="ECO:0000256" key="2">
    <source>
        <dbReference type="ARBA" id="ARBA00023012"/>
    </source>
</evidence>
<dbReference type="InterPro" id="IPR001789">
    <property type="entry name" value="Sig_transdc_resp-reg_receiver"/>
</dbReference>
<keyword evidence="4" id="KW-0547">Nucleotide-binding</keyword>
<dbReference type="SMART" id="SM00448">
    <property type="entry name" value="REC"/>
    <property type="match status" value="2"/>
</dbReference>
<keyword evidence="1 3" id="KW-0597">Phosphoprotein</keyword>
<dbReference type="STRING" id="1188229.GlitD10_2840"/>
<dbReference type="Proteomes" id="UP000180235">
    <property type="component" value="Chromosome"/>
</dbReference>
<feature type="modified residue" description="4-aspartylphosphate" evidence="3">
    <location>
        <position position="189"/>
    </location>
</feature>
<dbReference type="InterPro" id="IPR000719">
    <property type="entry name" value="Prot_kinase_dom"/>
</dbReference>
<dbReference type="PROSITE" id="PS50110">
    <property type="entry name" value="RESPONSE_REGULATORY"/>
    <property type="match status" value="2"/>
</dbReference>
<reference evidence="7 8" key="1">
    <citation type="submission" date="2016-10" db="EMBL/GenBank/DDBJ databases">
        <title>Description of Gloeomargarita lithophora gen. nov., sp. nov., a thylakoid-bearing basal-branching cyanobacterium with intracellular carbonates, and proposal for Gloeomargaritales ord. nov.</title>
        <authorList>
            <person name="Moreira D."/>
            <person name="Tavera R."/>
            <person name="Benzerara K."/>
            <person name="Skouri-Panet F."/>
            <person name="Couradeau E."/>
            <person name="Gerard E."/>
            <person name="Loussert C."/>
            <person name="Novelo E."/>
            <person name="Zivanovic Y."/>
            <person name="Lopez-Garcia P."/>
        </authorList>
    </citation>
    <scope>NUCLEOTIDE SEQUENCE [LARGE SCALE GENOMIC DNA]</scope>
    <source>
        <strain evidence="7 8">D10</strain>
    </source>
</reference>
<feature type="binding site" evidence="4">
    <location>
        <position position="309"/>
    </location>
    <ligand>
        <name>ATP</name>
        <dbReference type="ChEBI" id="CHEBI:30616"/>
    </ligand>
</feature>
<dbReference type="AlphaFoldDB" id="A0A1J0AH09"/>
<name>A0A1J0AH09_9CYAN</name>
<keyword evidence="7" id="KW-0808">Transferase</keyword>
<keyword evidence="8" id="KW-1185">Reference proteome</keyword>
<keyword evidence="4" id="KW-0067">ATP-binding</keyword>
<dbReference type="SUPFAM" id="SSF52172">
    <property type="entry name" value="CheY-like"/>
    <property type="match status" value="2"/>
</dbReference>
<evidence type="ECO:0000256" key="3">
    <source>
        <dbReference type="PROSITE-ProRule" id="PRU00169"/>
    </source>
</evidence>
<feature type="domain" description="Response regulatory" evidence="6">
    <location>
        <begin position="3"/>
        <end position="119"/>
    </location>
</feature>
<dbReference type="PANTHER" id="PTHR45339">
    <property type="entry name" value="HYBRID SIGNAL TRANSDUCTION HISTIDINE KINASE J"/>
    <property type="match status" value="1"/>
</dbReference>
<dbReference type="SUPFAM" id="SSF56112">
    <property type="entry name" value="Protein kinase-like (PK-like)"/>
    <property type="match status" value="1"/>
</dbReference>
<dbReference type="Gene3D" id="1.10.510.10">
    <property type="entry name" value="Transferase(Phosphotransferase) domain 1"/>
    <property type="match status" value="1"/>
</dbReference>
<gene>
    <name evidence="7" type="ORF">GlitD10_2840</name>
</gene>
<organism evidence="7 8">
    <name type="scientific">Gloeomargarita lithophora Alchichica-D10</name>
    <dbReference type="NCBI Taxonomy" id="1188229"/>
    <lineage>
        <taxon>Bacteria</taxon>
        <taxon>Bacillati</taxon>
        <taxon>Cyanobacteriota</taxon>
        <taxon>Cyanophyceae</taxon>
        <taxon>Gloeomargaritales</taxon>
        <taxon>Gloeomargaritaceae</taxon>
        <taxon>Gloeomargarita</taxon>
    </lineage>
</organism>
<dbReference type="InterPro" id="IPR011006">
    <property type="entry name" value="CheY-like_superfamily"/>
</dbReference>
<dbReference type="SMART" id="SM00220">
    <property type="entry name" value="S_TKc"/>
    <property type="match status" value="1"/>
</dbReference>
<accession>A0A1J0AH09</accession>
<feature type="domain" description="Response regulatory" evidence="6">
    <location>
        <begin position="140"/>
        <end position="256"/>
    </location>
</feature>
<dbReference type="GO" id="GO:0004674">
    <property type="term" value="F:protein serine/threonine kinase activity"/>
    <property type="evidence" value="ECO:0007669"/>
    <property type="project" value="UniProtKB-KW"/>
</dbReference>
<dbReference type="GO" id="GO:0000160">
    <property type="term" value="P:phosphorelay signal transduction system"/>
    <property type="evidence" value="ECO:0007669"/>
    <property type="project" value="UniProtKB-KW"/>
</dbReference>
<dbReference type="Pfam" id="PF00069">
    <property type="entry name" value="Pkinase"/>
    <property type="match status" value="1"/>
</dbReference>
<proteinExistence type="predicted"/>
<dbReference type="GO" id="GO:0005524">
    <property type="term" value="F:ATP binding"/>
    <property type="evidence" value="ECO:0007669"/>
    <property type="project" value="UniProtKB-UniRule"/>
</dbReference>
<keyword evidence="7" id="KW-0723">Serine/threonine-protein kinase</keyword>
<dbReference type="PANTHER" id="PTHR45339:SF1">
    <property type="entry name" value="HYBRID SIGNAL TRANSDUCTION HISTIDINE KINASE J"/>
    <property type="match status" value="1"/>
</dbReference>
<dbReference type="Gene3D" id="3.40.50.2300">
    <property type="match status" value="2"/>
</dbReference>
<dbReference type="InterPro" id="IPR011009">
    <property type="entry name" value="Kinase-like_dom_sf"/>
</dbReference>
<dbReference type="InterPro" id="IPR017441">
    <property type="entry name" value="Protein_kinase_ATP_BS"/>
</dbReference>
<dbReference type="RefSeq" id="WP_071455514.1">
    <property type="nucleotide sequence ID" value="NZ_CP017675.1"/>
</dbReference>